<gene>
    <name evidence="3" type="ORF">BH720_14815</name>
</gene>
<dbReference type="InterPro" id="IPR051159">
    <property type="entry name" value="Hexapeptide_acetyltransf"/>
</dbReference>
<dbReference type="CDD" id="cd05825">
    <property type="entry name" value="LbH_wcaF_like"/>
    <property type="match status" value="1"/>
</dbReference>
<dbReference type="GO" id="GO:0005829">
    <property type="term" value="C:cytosol"/>
    <property type="evidence" value="ECO:0007669"/>
    <property type="project" value="TreeGrafter"/>
</dbReference>
<dbReference type="NCBIfam" id="NF038307">
    <property type="entry name" value="EPS_acetyl_HpsU"/>
    <property type="match status" value="1"/>
</dbReference>
<comment type="similarity">
    <text evidence="1">Belongs to the transferase hexapeptide repeat family.</text>
</comment>
<dbReference type="GO" id="GO:0031470">
    <property type="term" value="C:carboxysome"/>
    <property type="evidence" value="ECO:0007669"/>
    <property type="project" value="UniProtKB-ARBA"/>
</dbReference>
<dbReference type="SUPFAM" id="SSF51161">
    <property type="entry name" value="Trimeric LpxA-like enzymes"/>
    <property type="match status" value="1"/>
</dbReference>
<dbReference type="PANTHER" id="PTHR23416">
    <property type="entry name" value="SIALIC ACID SYNTHASE-RELATED"/>
    <property type="match status" value="1"/>
</dbReference>
<name>A0A1E5QIP6_9CYAN</name>
<dbReference type="AlphaFoldDB" id="A0A1E5QIP6"/>
<dbReference type="EMBL" id="MJGC01000066">
    <property type="protein sequence ID" value="OEJ74491.1"/>
    <property type="molecule type" value="Genomic_DNA"/>
</dbReference>
<evidence type="ECO:0000313" key="3">
    <source>
        <dbReference type="EMBL" id="OEJ74491.1"/>
    </source>
</evidence>
<comment type="caution">
    <text evidence="3">The sequence shown here is derived from an EMBL/GenBank/DDBJ whole genome shotgun (WGS) entry which is preliminary data.</text>
</comment>
<sequence>MTADIPQTPPEPHPLEAEPWVDLRQYDQAWFQRGRSSGFVLLWWLVQATIFPLTPHHLSGIRAAILRLFGAKVGKGVVIRPTARFTFPWKIEIGDYSWIGDDVVLYSLDYISIGKHAVISQKCYLCTGSHDIHSVNFTLKTAPITIGNGVWVATDCFVGPGVEIGANSVVGARSSVFRSLPSGYICLGTPARPQAPRQPPQ</sequence>
<evidence type="ECO:0000256" key="2">
    <source>
        <dbReference type="ARBA" id="ARBA00022679"/>
    </source>
</evidence>
<proteinExistence type="inferred from homology"/>
<dbReference type="GO" id="GO:0043886">
    <property type="term" value="F:structural constituent of carboxysome shell"/>
    <property type="evidence" value="ECO:0007669"/>
    <property type="project" value="UniProtKB-ARBA"/>
</dbReference>
<dbReference type="Gene3D" id="2.160.10.10">
    <property type="entry name" value="Hexapeptide repeat proteins"/>
    <property type="match status" value="1"/>
</dbReference>
<dbReference type="GO" id="GO:0008374">
    <property type="term" value="F:O-acyltransferase activity"/>
    <property type="evidence" value="ECO:0007669"/>
    <property type="project" value="TreeGrafter"/>
</dbReference>
<dbReference type="STRING" id="1781255.BH720_14815"/>
<dbReference type="NCBIfam" id="NF007797">
    <property type="entry name" value="PRK10502.1"/>
    <property type="match status" value="1"/>
</dbReference>
<dbReference type="OrthoDB" id="9801697at2"/>
<reference evidence="3" key="1">
    <citation type="submission" date="2016-09" db="EMBL/GenBank/DDBJ databases">
        <title>Draft genome of thermotolerant cyanobacterium Desertifilum sp. strain IPPAS B-1220.</title>
        <authorList>
            <person name="Sinetova M.A."/>
            <person name="Bolakhan K."/>
            <person name="Zayadan B.K."/>
            <person name="Mironov K.S."/>
            <person name="Ustinova V."/>
            <person name="Kupriyanova E.V."/>
            <person name="Sidorov R.A."/>
            <person name="Skrypnik A.N."/>
            <person name="Gogoleva N.E."/>
            <person name="Gogolev Y.V."/>
            <person name="Los D.A."/>
        </authorList>
    </citation>
    <scope>NUCLEOTIDE SEQUENCE [LARGE SCALE GENOMIC DNA]</scope>
    <source>
        <strain evidence="3">IPPAS B-1220</strain>
    </source>
</reference>
<dbReference type="Pfam" id="PF00132">
    <property type="entry name" value="Hexapep"/>
    <property type="match status" value="1"/>
</dbReference>
<dbReference type="InterPro" id="IPR001451">
    <property type="entry name" value="Hexapep"/>
</dbReference>
<organism evidence="3">
    <name type="scientific">Desertifilum tharense IPPAS B-1220</name>
    <dbReference type="NCBI Taxonomy" id="1781255"/>
    <lineage>
        <taxon>Bacteria</taxon>
        <taxon>Bacillati</taxon>
        <taxon>Cyanobacteriota</taxon>
        <taxon>Cyanophyceae</taxon>
        <taxon>Desertifilales</taxon>
        <taxon>Desertifilaceae</taxon>
        <taxon>Desertifilum</taxon>
    </lineage>
</organism>
<evidence type="ECO:0000256" key="1">
    <source>
        <dbReference type="ARBA" id="ARBA00007274"/>
    </source>
</evidence>
<accession>A0A1E5QIP6</accession>
<dbReference type="PANTHER" id="PTHR23416:SF23">
    <property type="entry name" value="ACETYLTRANSFERASE C18B11.09C-RELATED"/>
    <property type="match status" value="1"/>
</dbReference>
<dbReference type="InterPro" id="IPR011004">
    <property type="entry name" value="Trimer_LpxA-like_sf"/>
</dbReference>
<keyword evidence="2 3" id="KW-0808">Transferase</keyword>
<protein>
    <submittedName>
        <fullName evidence="3">Colanic acid biosynthesis acetyltransferase WcaF</fullName>
    </submittedName>
</protein>